<proteinExistence type="inferred from homology"/>
<feature type="compositionally biased region" description="Polar residues" evidence="7">
    <location>
        <begin position="144"/>
        <end position="154"/>
    </location>
</feature>
<dbReference type="PANTHER" id="PTHR34773">
    <property type="entry name" value="FLAGELLAR SECRETION CHAPERONE FLIS"/>
    <property type="match status" value="1"/>
</dbReference>
<gene>
    <name evidence="8" type="primary">fliS</name>
    <name evidence="8" type="ORF">SKTS_18330</name>
</gene>
<evidence type="ECO:0000256" key="6">
    <source>
        <dbReference type="PIRNR" id="PIRNR039090"/>
    </source>
</evidence>
<dbReference type="GO" id="GO:0005829">
    <property type="term" value="C:cytosol"/>
    <property type="evidence" value="ECO:0007669"/>
    <property type="project" value="UniProtKB-SubCell"/>
</dbReference>
<dbReference type="GO" id="GO:0044780">
    <property type="term" value="P:bacterial-type flagellum assembly"/>
    <property type="evidence" value="ECO:0007669"/>
    <property type="project" value="InterPro"/>
</dbReference>
<evidence type="ECO:0000256" key="5">
    <source>
        <dbReference type="ARBA" id="ARBA00023186"/>
    </source>
</evidence>
<name>A0A6F8VCW0_9PROT</name>
<dbReference type="Proteomes" id="UP000502260">
    <property type="component" value="Chromosome"/>
</dbReference>
<dbReference type="InterPro" id="IPR036584">
    <property type="entry name" value="FliS_sf"/>
</dbReference>
<keyword evidence="4 6" id="KW-1005">Bacterial flagellum biogenesis</keyword>
<evidence type="ECO:0000256" key="4">
    <source>
        <dbReference type="ARBA" id="ARBA00022795"/>
    </source>
</evidence>
<keyword evidence="3 6" id="KW-0963">Cytoplasm</keyword>
<dbReference type="PANTHER" id="PTHR34773:SF1">
    <property type="entry name" value="FLAGELLAR SECRETION CHAPERONE FLIS"/>
    <property type="match status" value="1"/>
</dbReference>
<evidence type="ECO:0000256" key="2">
    <source>
        <dbReference type="ARBA" id="ARBA00008787"/>
    </source>
</evidence>
<dbReference type="Pfam" id="PF02561">
    <property type="entry name" value="FliS"/>
    <property type="match status" value="1"/>
</dbReference>
<dbReference type="Gene3D" id="1.20.120.340">
    <property type="entry name" value="Flagellar protein FliS"/>
    <property type="match status" value="1"/>
</dbReference>
<dbReference type="AlphaFoldDB" id="A0A6F8VCW0"/>
<dbReference type="CDD" id="cd16098">
    <property type="entry name" value="FliS"/>
    <property type="match status" value="1"/>
</dbReference>
<reference evidence="9" key="1">
    <citation type="submission" date="2020-03" db="EMBL/GenBank/DDBJ databases">
        <title>Complete genome sequence of sulfur-oxidizing bacterium skT11.</title>
        <authorList>
            <person name="Kanda M."/>
            <person name="Kojima H."/>
            <person name="Fukui M."/>
        </authorList>
    </citation>
    <scope>NUCLEOTIDE SEQUENCE [LARGE SCALE GENOMIC DNA]</scope>
    <source>
        <strain evidence="9">skT11</strain>
    </source>
</reference>
<dbReference type="KEGG" id="slac:SKTS_18330"/>
<comment type="similarity">
    <text evidence="2 6">Belongs to the FliS family.</text>
</comment>
<keyword evidence="8" id="KW-0282">Flagellum</keyword>
<dbReference type="SUPFAM" id="SSF101116">
    <property type="entry name" value="Flagellar export chaperone FliS"/>
    <property type="match status" value="1"/>
</dbReference>
<protein>
    <recommendedName>
        <fullName evidence="6">Flagellar secretion chaperone FliS</fullName>
    </recommendedName>
</protein>
<dbReference type="InterPro" id="IPR003713">
    <property type="entry name" value="FliS"/>
</dbReference>
<feature type="region of interest" description="Disordered" evidence="7">
    <location>
        <begin position="129"/>
        <end position="154"/>
    </location>
</feature>
<dbReference type="PIRSF" id="PIRSF039090">
    <property type="entry name" value="Flis"/>
    <property type="match status" value="1"/>
</dbReference>
<keyword evidence="5" id="KW-0143">Chaperone</keyword>
<evidence type="ECO:0000256" key="1">
    <source>
        <dbReference type="ARBA" id="ARBA00004514"/>
    </source>
</evidence>
<dbReference type="NCBIfam" id="TIGR00208">
    <property type="entry name" value="fliS"/>
    <property type="match status" value="1"/>
</dbReference>
<organism evidence="8 9">
    <name type="scientific">Sulfurimicrobium lacus</name>
    <dbReference type="NCBI Taxonomy" id="2715678"/>
    <lineage>
        <taxon>Bacteria</taxon>
        <taxon>Pseudomonadati</taxon>
        <taxon>Pseudomonadota</taxon>
        <taxon>Betaproteobacteria</taxon>
        <taxon>Nitrosomonadales</taxon>
        <taxon>Sulfuricellaceae</taxon>
        <taxon>Sulfurimicrobium</taxon>
    </lineage>
</organism>
<evidence type="ECO:0000313" key="9">
    <source>
        <dbReference type="Proteomes" id="UP000502260"/>
    </source>
</evidence>
<keyword evidence="9" id="KW-1185">Reference proteome</keyword>
<dbReference type="GO" id="GO:0071973">
    <property type="term" value="P:bacterial-type flagellum-dependent cell motility"/>
    <property type="evidence" value="ECO:0007669"/>
    <property type="project" value="TreeGrafter"/>
</dbReference>
<accession>A0A6F8VCW0</accession>
<evidence type="ECO:0000256" key="7">
    <source>
        <dbReference type="SAM" id="MobiDB-lite"/>
    </source>
</evidence>
<dbReference type="EMBL" id="AP022853">
    <property type="protein sequence ID" value="BCB26947.1"/>
    <property type="molecule type" value="Genomic_DNA"/>
</dbReference>
<keyword evidence="8" id="KW-0966">Cell projection</keyword>
<evidence type="ECO:0000313" key="8">
    <source>
        <dbReference type="EMBL" id="BCB26947.1"/>
    </source>
</evidence>
<evidence type="ECO:0000256" key="3">
    <source>
        <dbReference type="ARBA" id="ARBA00022490"/>
    </source>
</evidence>
<comment type="subcellular location">
    <subcellularLocation>
        <location evidence="1 6">Cytoplasm</location>
        <location evidence="1 6">Cytosol</location>
    </subcellularLocation>
</comment>
<sequence>MIATSRGALNAYSQVGVEASIASASPHKLISMLFDGAILAVSHGRLHMQQGNIAAKGASISKAIAIIDDGLSVSLDEKAGGELAQSLKALYEYMSNRLLMANLKNDVAGLDEVSRLLNELKSAWDSIEARPQTAAPSPVVDTAPQRSSISYGKA</sequence>
<keyword evidence="8" id="KW-0969">Cilium</keyword>
<dbReference type="RefSeq" id="WP_173063691.1">
    <property type="nucleotide sequence ID" value="NZ_AP022853.1"/>
</dbReference>